<proteinExistence type="predicted"/>
<comment type="caution">
    <text evidence="1">The sequence shown here is derived from an EMBL/GenBank/DDBJ whole genome shotgun (WGS) entry which is preliminary data.</text>
</comment>
<dbReference type="SUPFAM" id="SSF74650">
    <property type="entry name" value="Galactose mutarotase-like"/>
    <property type="match status" value="1"/>
</dbReference>
<reference evidence="1" key="1">
    <citation type="submission" date="2009-10" db="EMBL/GenBank/DDBJ databases">
        <title>Diversity of trophic interactions inside an arsenic-rich microbial ecosystem.</title>
        <authorList>
            <person name="Bertin P.N."/>
            <person name="Heinrich-Salmeron A."/>
            <person name="Pelletier E."/>
            <person name="Goulhen-Chollet F."/>
            <person name="Arsene-Ploetze F."/>
            <person name="Gallien S."/>
            <person name="Calteau A."/>
            <person name="Vallenet D."/>
            <person name="Casiot C."/>
            <person name="Chane-Woon-Ming B."/>
            <person name="Giloteaux L."/>
            <person name="Barakat M."/>
            <person name="Bonnefoy V."/>
            <person name="Bruneel O."/>
            <person name="Chandler M."/>
            <person name="Cleiss J."/>
            <person name="Duran R."/>
            <person name="Elbaz-Poulichet F."/>
            <person name="Fonknechten N."/>
            <person name="Lauga B."/>
            <person name="Mornico D."/>
            <person name="Ortet P."/>
            <person name="Schaeffer C."/>
            <person name="Siguier P."/>
            <person name="Alexander Thil Smith A."/>
            <person name="Van Dorsselaer A."/>
            <person name="Weissenbach J."/>
            <person name="Medigue C."/>
            <person name="Le Paslier D."/>
        </authorList>
    </citation>
    <scope>NUCLEOTIDE SEQUENCE</scope>
</reference>
<dbReference type="GO" id="GO:0005975">
    <property type="term" value="P:carbohydrate metabolic process"/>
    <property type="evidence" value="ECO:0007669"/>
    <property type="project" value="InterPro"/>
</dbReference>
<dbReference type="InterPro" id="IPR011013">
    <property type="entry name" value="Gal_mutarotase_sf_dom"/>
</dbReference>
<protein>
    <recommendedName>
        <fullName evidence="2">Aldose 1-epimerase</fullName>
    </recommendedName>
</protein>
<organism evidence="1">
    <name type="scientific">mine drainage metagenome</name>
    <dbReference type="NCBI Taxonomy" id="410659"/>
    <lineage>
        <taxon>unclassified sequences</taxon>
        <taxon>metagenomes</taxon>
        <taxon>ecological metagenomes</taxon>
    </lineage>
</organism>
<dbReference type="EMBL" id="CABN01000021">
    <property type="protein sequence ID" value="CBH99493.1"/>
    <property type="molecule type" value="Genomic_DNA"/>
</dbReference>
<accession>E6PX34</accession>
<evidence type="ECO:0008006" key="2">
    <source>
        <dbReference type="Google" id="ProtNLM"/>
    </source>
</evidence>
<dbReference type="Gene3D" id="2.70.98.10">
    <property type="match status" value="1"/>
</dbReference>
<name>E6PX34_9ZZZZ</name>
<dbReference type="AlphaFoldDB" id="E6PX34"/>
<sequence length="330" mass="35744">MMAGGNEKVVIRAGECSVSILPAFGGKIASLRVMDCELLQSPLKPYAVRNRTMAFEESDASGWDECLPSVSACRVETAGGRGDVPDHGDLWRVAWQVMERTEDSATITGECLTFPLSLTRTMLLGETTTGWRLSMLYSLTNHGSHAVPWSWAAHPLFVCEEGDRICLPESVTSVRVENSKGQRLGDSGAWINWPVAELAGGERDDLSYAKASGSGTAEKLFTGRLDQAVGGGAGSGNGWCALERVRLGLRLTIRFDARVTPYLGLWLCDGGWPEMDGARQTCVALEPTTAPVDSLAVDGPWSRALDPGVTVHWPMELCIDRVTGDERNER</sequence>
<dbReference type="GO" id="GO:0003824">
    <property type="term" value="F:catalytic activity"/>
    <property type="evidence" value="ECO:0007669"/>
    <property type="project" value="InterPro"/>
</dbReference>
<evidence type="ECO:0000313" key="1">
    <source>
        <dbReference type="EMBL" id="CBH99493.1"/>
    </source>
</evidence>
<dbReference type="GO" id="GO:0030246">
    <property type="term" value="F:carbohydrate binding"/>
    <property type="evidence" value="ECO:0007669"/>
    <property type="project" value="InterPro"/>
</dbReference>
<dbReference type="InterPro" id="IPR014718">
    <property type="entry name" value="GH-type_carb-bd"/>
</dbReference>
<gene>
    <name evidence="1" type="ORF">CARN3_0421</name>
</gene>